<evidence type="ECO:0000313" key="5">
    <source>
        <dbReference type="Proteomes" id="UP000799536"/>
    </source>
</evidence>
<keyword evidence="2" id="KW-0732">Signal</keyword>
<dbReference type="EMBL" id="ML993927">
    <property type="protein sequence ID" value="KAF2202691.1"/>
    <property type="molecule type" value="Genomic_DNA"/>
</dbReference>
<reference evidence="4" key="1">
    <citation type="journal article" date="2020" name="Stud. Mycol.">
        <title>101 Dothideomycetes genomes: a test case for predicting lifestyles and emergence of pathogens.</title>
        <authorList>
            <person name="Haridas S."/>
            <person name="Albert R."/>
            <person name="Binder M."/>
            <person name="Bloem J."/>
            <person name="Labutti K."/>
            <person name="Salamov A."/>
            <person name="Andreopoulos B."/>
            <person name="Baker S."/>
            <person name="Barry K."/>
            <person name="Bills G."/>
            <person name="Bluhm B."/>
            <person name="Cannon C."/>
            <person name="Castanera R."/>
            <person name="Culley D."/>
            <person name="Daum C."/>
            <person name="Ezra D."/>
            <person name="Gonzalez J."/>
            <person name="Henrissat B."/>
            <person name="Kuo A."/>
            <person name="Liang C."/>
            <person name="Lipzen A."/>
            <person name="Lutzoni F."/>
            <person name="Magnuson J."/>
            <person name="Mondo S."/>
            <person name="Nolan M."/>
            <person name="Ohm R."/>
            <person name="Pangilinan J."/>
            <person name="Park H.-J."/>
            <person name="Ramirez L."/>
            <person name="Alfaro M."/>
            <person name="Sun H."/>
            <person name="Tritt A."/>
            <person name="Yoshinaga Y."/>
            <person name="Zwiers L.-H."/>
            <person name="Turgeon B."/>
            <person name="Goodwin S."/>
            <person name="Spatafora J."/>
            <person name="Crous P."/>
            <person name="Grigoriev I."/>
        </authorList>
    </citation>
    <scope>NUCLEOTIDE SEQUENCE</scope>
    <source>
        <strain evidence="4">ATCC 74209</strain>
    </source>
</reference>
<keyword evidence="5" id="KW-1185">Reference proteome</keyword>
<organism evidence="4 5">
    <name type="scientific">Delitschia confertaspora ATCC 74209</name>
    <dbReference type="NCBI Taxonomy" id="1513339"/>
    <lineage>
        <taxon>Eukaryota</taxon>
        <taxon>Fungi</taxon>
        <taxon>Dikarya</taxon>
        <taxon>Ascomycota</taxon>
        <taxon>Pezizomycotina</taxon>
        <taxon>Dothideomycetes</taxon>
        <taxon>Pleosporomycetidae</taxon>
        <taxon>Pleosporales</taxon>
        <taxon>Delitschiaceae</taxon>
        <taxon>Delitschia</taxon>
    </lineage>
</organism>
<evidence type="ECO:0000313" key="4">
    <source>
        <dbReference type="EMBL" id="KAF2202691.1"/>
    </source>
</evidence>
<comment type="caution">
    <text evidence="4">The sequence shown here is derived from an EMBL/GenBank/DDBJ whole genome shotgun (WGS) entry which is preliminary data.</text>
</comment>
<feature type="compositionally biased region" description="Low complexity" evidence="1">
    <location>
        <begin position="243"/>
        <end position="281"/>
    </location>
</feature>
<dbReference type="GO" id="GO:0008061">
    <property type="term" value="F:chitin binding"/>
    <property type="evidence" value="ECO:0007669"/>
    <property type="project" value="InterPro"/>
</dbReference>
<protein>
    <recommendedName>
        <fullName evidence="3">Carbohydrate-binding module family 19 domain-containing protein</fullName>
    </recommendedName>
</protein>
<gene>
    <name evidence="4" type="ORF">GQ43DRAFT_501137</name>
</gene>
<evidence type="ECO:0000256" key="1">
    <source>
        <dbReference type="SAM" id="MobiDB-lite"/>
    </source>
</evidence>
<feature type="region of interest" description="Disordered" evidence="1">
    <location>
        <begin position="216"/>
        <end position="298"/>
    </location>
</feature>
<dbReference type="PANTHER" id="PTHR36182">
    <property type="entry name" value="PROTEIN, PUTATIVE (AFU_ORTHOLOGUE AFUA_6G10930)-RELATED"/>
    <property type="match status" value="1"/>
</dbReference>
<dbReference type="AlphaFoldDB" id="A0A9P4JQT3"/>
<dbReference type="InterPro" id="IPR005089">
    <property type="entry name" value="CBM19"/>
</dbReference>
<proteinExistence type="predicted"/>
<feature type="compositionally biased region" description="Polar residues" evidence="1">
    <location>
        <begin position="287"/>
        <end position="298"/>
    </location>
</feature>
<dbReference type="OrthoDB" id="2342176at2759"/>
<sequence length="364" mass="38432">MILVNSILLGFSAITTLIHSVSPHMILASPIPYGLSTINNSPLEASGGDFPCKQRPGVYAITSVNNISFGSPQTLSFSGSAVHGGGSCQLSLSKDTEPTKESVFKVILSIEGGCPGVNGREDFEWMVPDVVRDGEYALAWTWFNHIGNREMYMNCAPITITNSPAKDSSAFDKLPDMAVANLAGLSTCKTREMFDYHFENPGDYVIRGGTGPWDALCGGNSPPGQSSSYPGVPTQVPHPSPTMSSSSMSSSSMSSSSMSSSSMSSSSMSSSSPVVSKSSSSLFDPTPTESPKATSSPGCNVCTPITVTQCRSEGQILCNGDFQYGICNHGFVVFQPVAPGTRCHEGRIAKAKYLVRRGRRSVGA</sequence>
<dbReference type="PANTHER" id="PTHR36182:SF2">
    <property type="entry name" value="LYTIC POLYSACCHARIDE MONOOXYGENASE"/>
    <property type="match status" value="1"/>
</dbReference>
<evidence type="ECO:0000256" key="2">
    <source>
        <dbReference type="SAM" id="SignalP"/>
    </source>
</evidence>
<accession>A0A9P4JQT3</accession>
<dbReference type="Gene3D" id="2.70.50.70">
    <property type="match status" value="1"/>
</dbReference>
<evidence type="ECO:0000259" key="3">
    <source>
        <dbReference type="Pfam" id="PF03427"/>
    </source>
</evidence>
<dbReference type="GO" id="GO:0006032">
    <property type="term" value="P:chitin catabolic process"/>
    <property type="evidence" value="ECO:0007669"/>
    <property type="project" value="InterPro"/>
</dbReference>
<feature type="signal peptide" evidence="2">
    <location>
        <begin position="1"/>
        <end position="23"/>
    </location>
</feature>
<dbReference type="Pfam" id="PF03427">
    <property type="entry name" value="CBM_19"/>
    <property type="match status" value="1"/>
</dbReference>
<dbReference type="Proteomes" id="UP000799536">
    <property type="component" value="Unassembled WGS sequence"/>
</dbReference>
<feature type="domain" description="Carbohydrate-binding module family 19" evidence="3">
    <location>
        <begin position="286"/>
        <end position="343"/>
    </location>
</feature>
<feature type="chain" id="PRO_5040221977" description="Carbohydrate-binding module family 19 domain-containing protein" evidence="2">
    <location>
        <begin position="24"/>
        <end position="364"/>
    </location>
</feature>
<name>A0A9P4JQT3_9PLEO</name>